<comment type="catalytic activity">
    <reaction evidence="7">
        <text>N-acetyl-D-glucosamine 6-phosphate + H2O = D-glucosamine 6-phosphate + acetate</text>
        <dbReference type="Rhea" id="RHEA:22936"/>
        <dbReference type="ChEBI" id="CHEBI:15377"/>
        <dbReference type="ChEBI" id="CHEBI:30089"/>
        <dbReference type="ChEBI" id="CHEBI:57513"/>
        <dbReference type="ChEBI" id="CHEBI:58725"/>
        <dbReference type="EC" id="3.5.1.25"/>
    </reaction>
</comment>
<evidence type="ECO:0000256" key="12">
    <source>
        <dbReference type="PIRSR" id="PIRSR038994-3"/>
    </source>
</evidence>
<name>A0A2N9K9Y7_9LACO</name>
<keyword evidence="4 12" id="KW-0479">Metal-binding</keyword>
<dbReference type="CDD" id="cd00854">
    <property type="entry name" value="NagA"/>
    <property type="match status" value="1"/>
</dbReference>
<evidence type="ECO:0000256" key="11">
    <source>
        <dbReference type="PIRSR" id="PIRSR038994-2"/>
    </source>
</evidence>
<dbReference type="Proteomes" id="UP000237923">
    <property type="component" value="Unassembled WGS sequence"/>
</dbReference>
<evidence type="ECO:0000256" key="1">
    <source>
        <dbReference type="ARBA" id="ARBA00010716"/>
    </source>
</evidence>
<dbReference type="EMBL" id="OKQU01000001">
    <property type="protein sequence ID" value="SPE07384.1"/>
    <property type="molecule type" value="Genomic_DNA"/>
</dbReference>
<dbReference type="NCBIfam" id="TIGR00221">
    <property type="entry name" value="nagA"/>
    <property type="match status" value="1"/>
</dbReference>
<dbReference type="Pfam" id="PF01979">
    <property type="entry name" value="Amidohydro_1"/>
    <property type="match status" value="1"/>
</dbReference>
<dbReference type="InterPro" id="IPR006680">
    <property type="entry name" value="Amidohydro-rel"/>
</dbReference>
<organism evidence="15 16">
    <name type="scientific">Leuconostoc suionicum</name>
    <dbReference type="NCBI Taxonomy" id="1511761"/>
    <lineage>
        <taxon>Bacteria</taxon>
        <taxon>Bacillati</taxon>
        <taxon>Bacillota</taxon>
        <taxon>Bacilli</taxon>
        <taxon>Lactobacillales</taxon>
        <taxon>Lactobacillaceae</taxon>
        <taxon>Leuconostoc</taxon>
    </lineage>
</organism>
<feature type="binding site" evidence="12">
    <location>
        <position position="226"/>
    </location>
    <ligand>
        <name>Zn(2+)</name>
        <dbReference type="ChEBI" id="CHEBI:29105"/>
    </ligand>
</feature>
<dbReference type="GO" id="GO:0046872">
    <property type="term" value="F:metal ion binding"/>
    <property type="evidence" value="ECO:0007669"/>
    <property type="project" value="UniProtKB-KW"/>
</dbReference>
<protein>
    <recommendedName>
        <fullName evidence="3">N-acetylglucosamine-6-phosphate deacetylase</fullName>
        <ecNumber evidence="2">3.5.1.25</ecNumber>
    </recommendedName>
</protein>
<dbReference type="GO" id="GO:0006046">
    <property type="term" value="P:N-acetylglucosamine catabolic process"/>
    <property type="evidence" value="ECO:0007669"/>
    <property type="project" value="TreeGrafter"/>
</dbReference>
<feature type="binding site" evidence="11">
    <location>
        <begin position="317"/>
        <end position="319"/>
    </location>
    <ligand>
        <name>substrate</name>
    </ligand>
</feature>
<evidence type="ECO:0000313" key="15">
    <source>
        <dbReference type="EMBL" id="SPE07384.1"/>
    </source>
</evidence>
<feature type="binding site" evidence="11">
    <location>
        <position position="261"/>
    </location>
    <ligand>
        <name>substrate</name>
    </ligand>
</feature>
<feature type="binding site" evidence="11">
    <location>
        <begin position="229"/>
        <end position="230"/>
    </location>
    <ligand>
        <name>substrate</name>
    </ligand>
</feature>
<feature type="binding site" evidence="11">
    <location>
        <position position="237"/>
    </location>
    <ligand>
        <name>substrate</name>
    </ligand>
</feature>
<dbReference type="Gene3D" id="3.20.20.140">
    <property type="entry name" value="Metal-dependent hydrolases"/>
    <property type="match status" value="1"/>
</dbReference>
<feature type="domain" description="Amidohydrolase-related" evidence="13">
    <location>
        <begin position="66"/>
        <end position="375"/>
    </location>
</feature>
<dbReference type="SUPFAM" id="SSF51338">
    <property type="entry name" value="Composite domain of metallo-dependent hydrolases"/>
    <property type="match status" value="1"/>
</dbReference>
<dbReference type="InterPro" id="IPR011059">
    <property type="entry name" value="Metal-dep_hydrolase_composite"/>
</dbReference>
<evidence type="ECO:0000256" key="7">
    <source>
        <dbReference type="ARBA" id="ARBA00047647"/>
    </source>
</evidence>
<reference evidence="14 17" key="2">
    <citation type="submission" date="2018-02" db="EMBL/GenBank/DDBJ databases">
        <authorList>
            <person name="Rodrigo-Torres L."/>
            <person name="Arahal R. D."/>
            <person name="Lucena T."/>
        </authorList>
    </citation>
    <scope>NUCLEOTIDE SEQUENCE [LARGE SCALE GENOMIC DNA]</scope>
    <source>
        <strain evidence="14 17">CECT 8486</strain>
    </source>
</reference>
<sequence length="391" mass="43500">MCCEVTSLRVRNIMAKLIKNIDLYTGYQHMEDAFMRFTDTVEEVGYMIDFREKADDELLNEASGKIIVPGFIDVHKHGGYGLDTMDGDPEKLNIMINTMVTEGITSLFPTTITQSPENIERALKTIDQVAKTNPVIQGIHLEGPFINKAFMGAQPEEYIIDPNTELLKKWYALSGERIRLVTYAPENGGIPDFEEFMLQHNIIPSIGHSNATRAQLVHSRATHITHLYNAQRPLQHREPGVTGHGMLEGAITGELIADGFHIVPDMLQLAFRIKGAHKLELVTDSMRAEGLGNGISELGGQKVTVKDKQARLDNGHLAGSVLAYDDAFTNIQKFTSADINDAVQMSSVNQAREFGLTQKGNLSEGKDADFNIFNKELHLEATYSLGRRFAR</sequence>
<feature type="binding site" evidence="11">
    <location>
        <position position="153"/>
    </location>
    <ligand>
        <name>substrate</name>
    </ligand>
</feature>
<dbReference type="PANTHER" id="PTHR11113:SF14">
    <property type="entry name" value="N-ACETYLGLUCOSAMINE-6-PHOSPHATE DEACETYLASE"/>
    <property type="match status" value="1"/>
</dbReference>
<keyword evidence="5 9" id="KW-0378">Hydrolase</keyword>
<dbReference type="FunFam" id="3.20.20.140:FF:000004">
    <property type="entry name" value="N-acetylglucosamine-6-phosphate deacetylase"/>
    <property type="match status" value="1"/>
</dbReference>
<evidence type="ECO:0000256" key="5">
    <source>
        <dbReference type="ARBA" id="ARBA00022801"/>
    </source>
</evidence>
<keyword evidence="17" id="KW-1185">Reference proteome</keyword>
<proteinExistence type="inferred from homology"/>
<evidence type="ECO:0000256" key="3">
    <source>
        <dbReference type="ARBA" id="ARBA00018029"/>
    </source>
</evidence>
<comment type="pathway">
    <text evidence="8">Amino-sugar metabolism; N-acetylneuraminate degradation; D-fructose 6-phosphate from N-acetylneuraminate: step 4/5.</text>
</comment>
<feature type="binding site" evidence="12">
    <location>
        <position position="208"/>
    </location>
    <ligand>
        <name>Zn(2+)</name>
        <dbReference type="ChEBI" id="CHEBI:29105"/>
    </ligand>
</feature>
<dbReference type="EC" id="3.5.1.25" evidence="2"/>
<comment type="cofactor">
    <cofactor evidence="12">
        <name>a divalent metal cation</name>
        <dbReference type="ChEBI" id="CHEBI:60240"/>
    </cofactor>
    <text evidence="12">Binds 1 divalent metal cation per subunit.</text>
</comment>
<dbReference type="InterPro" id="IPR003764">
    <property type="entry name" value="GlcNAc_6-P_deAcase"/>
</dbReference>
<keyword evidence="6 9" id="KW-0119">Carbohydrate metabolism</keyword>
<evidence type="ECO:0000259" key="13">
    <source>
        <dbReference type="Pfam" id="PF01979"/>
    </source>
</evidence>
<reference evidence="15 16" key="1">
    <citation type="submission" date="2018-02" db="EMBL/GenBank/DDBJ databases">
        <authorList>
            <person name="Cohen D.B."/>
            <person name="Kent A.D."/>
        </authorList>
    </citation>
    <scope>NUCLEOTIDE SEQUENCE [LARGE SCALE GENOMIC DNA]</scope>
    <source>
        <strain evidence="15 16">CECT 9216</strain>
    </source>
</reference>
<gene>
    <name evidence="15" type="primary">nagA</name>
    <name evidence="14" type="ORF">LES8486_01108</name>
    <name evidence="15" type="ORF">LES9216_01255</name>
</gene>
<evidence type="ECO:0000256" key="8">
    <source>
        <dbReference type="ARBA" id="ARBA00060590"/>
    </source>
</evidence>
<dbReference type="Gene3D" id="2.30.40.10">
    <property type="entry name" value="Urease, subunit C, domain 1"/>
    <property type="match status" value="1"/>
</dbReference>
<dbReference type="PANTHER" id="PTHR11113">
    <property type="entry name" value="N-ACETYLGLUCOSAMINE-6-PHOSPHATE DEACETYLASE"/>
    <property type="match status" value="1"/>
</dbReference>
<dbReference type="SUPFAM" id="SSF51556">
    <property type="entry name" value="Metallo-dependent hydrolases"/>
    <property type="match status" value="1"/>
</dbReference>
<evidence type="ECO:0000256" key="9">
    <source>
        <dbReference type="PIRNR" id="PIRNR038994"/>
    </source>
</evidence>
<dbReference type="InterPro" id="IPR032466">
    <property type="entry name" value="Metal_Hydrolase"/>
</dbReference>
<evidence type="ECO:0000313" key="17">
    <source>
        <dbReference type="Proteomes" id="UP000239237"/>
    </source>
</evidence>
<dbReference type="EMBL" id="OKQR01000001">
    <property type="protein sequence ID" value="SPD92105.1"/>
    <property type="molecule type" value="Genomic_DNA"/>
</dbReference>
<evidence type="ECO:0000256" key="4">
    <source>
        <dbReference type="ARBA" id="ARBA00022723"/>
    </source>
</evidence>
<evidence type="ECO:0000256" key="6">
    <source>
        <dbReference type="ARBA" id="ARBA00023277"/>
    </source>
</evidence>
<evidence type="ECO:0000313" key="14">
    <source>
        <dbReference type="EMBL" id="SPD92105.1"/>
    </source>
</evidence>
<accession>A0A2N9K9Y7</accession>
<dbReference type="PIRSF" id="PIRSF038994">
    <property type="entry name" value="NagA"/>
    <property type="match status" value="1"/>
</dbReference>
<feature type="binding site" evidence="12">
    <location>
        <position position="142"/>
    </location>
    <ligand>
        <name>Zn(2+)</name>
        <dbReference type="ChEBI" id="CHEBI:29105"/>
    </ligand>
</feature>
<evidence type="ECO:0000256" key="10">
    <source>
        <dbReference type="PIRSR" id="PIRSR038994-1"/>
    </source>
</evidence>
<dbReference type="GO" id="GO:0008448">
    <property type="term" value="F:N-acetylglucosamine-6-phosphate deacetylase activity"/>
    <property type="evidence" value="ECO:0007669"/>
    <property type="project" value="UniProtKB-EC"/>
</dbReference>
<dbReference type="AlphaFoldDB" id="A0A2N9K9Y7"/>
<dbReference type="Proteomes" id="UP000239237">
    <property type="component" value="Unassembled WGS sequence"/>
</dbReference>
<evidence type="ECO:0000256" key="2">
    <source>
        <dbReference type="ARBA" id="ARBA00011899"/>
    </source>
</evidence>
<evidence type="ECO:0000313" key="16">
    <source>
        <dbReference type="Proteomes" id="UP000237923"/>
    </source>
</evidence>
<feature type="active site" description="Proton donor/acceptor" evidence="10">
    <location>
        <position position="284"/>
    </location>
</feature>
<comment type="similarity">
    <text evidence="1 9">Belongs to the metallo-dependent hydrolases superfamily. NagA family.</text>
</comment>